<proteinExistence type="predicted"/>
<accession>A0A0F9BGV5</accession>
<sequence>LGKALSLFSNQIRCLDTNGKLLIEKSEEIIDNLDTITVSVFENDSEAYEQMMIMKKFMSIKGDRKPRVIARCLGKVNLSNYYAVADIVVTRTLHNPMGSFGYKKNVTIPEIGICLDTLSHLAIKRDGKVSMCVRFDPKGLGTIGDITRDTLSDIWGGSIRSEYLALHIAGKRSEIPLCSKCDYWGCPTG</sequence>
<evidence type="ECO:0000313" key="2">
    <source>
        <dbReference type="EMBL" id="KKK83666.1"/>
    </source>
</evidence>
<dbReference type="InterPro" id="IPR013785">
    <property type="entry name" value="Aldolase_TIM"/>
</dbReference>
<feature type="non-terminal residue" evidence="2">
    <location>
        <position position="1"/>
    </location>
</feature>
<name>A0A0F9BGV5_9ZZZZ</name>
<organism evidence="2">
    <name type="scientific">marine sediment metagenome</name>
    <dbReference type="NCBI Taxonomy" id="412755"/>
    <lineage>
        <taxon>unclassified sequences</taxon>
        <taxon>metagenomes</taxon>
        <taxon>ecological metagenomes</taxon>
    </lineage>
</organism>
<dbReference type="CDD" id="cd21109">
    <property type="entry name" value="SPASM"/>
    <property type="match status" value="1"/>
</dbReference>
<gene>
    <name evidence="2" type="ORF">LCGC14_2791100</name>
</gene>
<dbReference type="Gene3D" id="3.20.20.70">
    <property type="entry name" value="Aldolase class I"/>
    <property type="match status" value="1"/>
</dbReference>
<dbReference type="SUPFAM" id="SSF102114">
    <property type="entry name" value="Radical SAM enzymes"/>
    <property type="match status" value="1"/>
</dbReference>
<comment type="caution">
    <text evidence="2">The sequence shown here is derived from an EMBL/GenBank/DDBJ whole genome shotgun (WGS) entry which is preliminary data.</text>
</comment>
<feature type="domain" description="4Fe4S-binding SPASM" evidence="1">
    <location>
        <begin position="114"/>
        <end position="182"/>
    </location>
</feature>
<dbReference type="EMBL" id="LAZR01052116">
    <property type="protein sequence ID" value="KKK83666.1"/>
    <property type="molecule type" value="Genomic_DNA"/>
</dbReference>
<dbReference type="Pfam" id="PF13186">
    <property type="entry name" value="SPASM"/>
    <property type="match status" value="1"/>
</dbReference>
<protein>
    <recommendedName>
        <fullName evidence="1">4Fe4S-binding SPASM domain-containing protein</fullName>
    </recommendedName>
</protein>
<reference evidence="2" key="1">
    <citation type="journal article" date="2015" name="Nature">
        <title>Complex archaea that bridge the gap between prokaryotes and eukaryotes.</title>
        <authorList>
            <person name="Spang A."/>
            <person name="Saw J.H."/>
            <person name="Jorgensen S.L."/>
            <person name="Zaremba-Niedzwiedzka K."/>
            <person name="Martijn J."/>
            <person name="Lind A.E."/>
            <person name="van Eijk R."/>
            <person name="Schleper C."/>
            <person name="Guy L."/>
            <person name="Ettema T.J."/>
        </authorList>
    </citation>
    <scope>NUCLEOTIDE SEQUENCE</scope>
</reference>
<dbReference type="InterPro" id="IPR023885">
    <property type="entry name" value="4Fe4S-binding_SPASM_dom"/>
</dbReference>
<dbReference type="InterPro" id="IPR058240">
    <property type="entry name" value="rSAM_sf"/>
</dbReference>
<dbReference type="AlphaFoldDB" id="A0A0F9BGV5"/>
<evidence type="ECO:0000259" key="1">
    <source>
        <dbReference type="Pfam" id="PF13186"/>
    </source>
</evidence>